<evidence type="ECO:0000313" key="3">
    <source>
        <dbReference type="EMBL" id="RTR24365.1"/>
    </source>
</evidence>
<dbReference type="Gene3D" id="3.30.420.40">
    <property type="match status" value="3"/>
</dbReference>
<dbReference type="InterPro" id="IPR043129">
    <property type="entry name" value="ATPase_NBD"/>
</dbReference>
<name>A0A431VNP3_9PROT</name>
<dbReference type="SUPFAM" id="SSF53067">
    <property type="entry name" value="Actin-like ATPase domain"/>
    <property type="match status" value="2"/>
</dbReference>
<dbReference type="OrthoDB" id="9807934at2"/>
<sequence length="418" mass="44089">MTACGLDFGTSNTTLGVQDAAGGFRLLALDGPRTTLPTAVFFDFEADAVTIGQAAVDSYVSGVEGRLMRSIKSMLGTDLIDADTALRKGRISFRAVIGTFLDTVKRRAEATLGAELGDVVVGRPVHFVDGDPAGDAAAEETLGAIARAAGFRNVSFQFEPIAAALDYEQRVTGEELALIADIGGGTSDFSVVRIGPERRGKPDRSADILANDGIRVGGTDFDRDFSLATAMPELGHGSALKRAGLLAPKSVYFDLATWSKINFLYTTKALAELERLMRDSAVPEKIERLIGIVEHRQGHALAMAVERAKIALSDHAETQLALDWGEGSLALPVDVPGLNRATGLLAARIGNRIRDCLADAGVTPDRIDAVFLTGGSTLLPQVRAAILAEAPDARVVEGNIFGSVGLGLTVEAQRRYGG</sequence>
<comment type="caution">
    <text evidence="3">The sequence shown here is derived from an EMBL/GenBank/DDBJ whole genome shotgun (WGS) entry which is preliminary data.</text>
</comment>
<keyword evidence="4" id="KW-1185">Reference proteome</keyword>
<dbReference type="InterPro" id="IPR042054">
    <property type="entry name" value="YegD-like"/>
</dbReference>
<dbReference type="InterPro" id="IPR013126">
    <property type="entry name" value="Hsp_70_fam"/>
</dbReference>
<protein>
    <submittedName>
        <fullName evidence="3">Hsp70 family protein</fullName>
    </submittedName>
</protein>
<dbReference type="GO" id="GO:0140662">
    <property type="term" value="F:ATP-dependent protein folding chaperone"/>
    <property type="evidence" value="ECO:0007669"/>
    <property type="project" value="InterPro"/>
</dbReference>
<dbReference type="Pfam" id="PF00012">
    <property type="entry name" value="HSP70"/>
    <property type="match status" value="2"/>
</dbReference>
<dbReference type="EMBL" id="RXMA01000001">
    <property type="protein sequence ID" value="RTR24365.1"/>
    <property type="molecule type" value="Genomic_DNA"/>
</dbReference>
<reference evidence="3 4" key="1">
    <citation type="submission" date="2018-12" db="EMBL/GenBank/DDBJ databases">
        <authorList>
            <person name="Yang Y."/>
        </authorList>
    </citation>
    <scope>NUCLEOTIDE SEQUENCE [LARGE SCALE GENOMIC DNA]</scope>
    <source>
        <strain evidence="3 4">L-25-5w-1</strain>
    </source>
</reference>
<organism evidence="3 4">
    <name type="scientific">Azospirillum griseum</name>
    <dbReference type="NCBI Taxonomy" id="2496639"/>
    <lineage>
        <taxon>Bacteria</taxon>
        <taxon>Pseudomonadati</taxon>
        <taxon>Pseudomonadota</taxon>
        <taxon>Alphaproteobacteria</taxon>
        <taxon>Rhodospirillales</taxon>
        <taxon>Azospirillaceae</taxon>
        <taxon>Azospirillum</taxon>
    </lineage>
</organism>
<keyword evidence="2" id="KW-0067">ATP-binding</keyword>
<gene>
    <name evidence="3" type="ORF">EJ903_00905</name>
</gene>
<keyword evidence="1" id="KW-0547">Nucleotide-binding</keyword>
<dbReference type="CDD" id="cd10231">
    <property type="entry name" value="ASKHA_NBD_HSP70_YegD-like"/>
    <property type="match status" value="1"/>
</dbReference>
<proteinExistence type="predicted"/>
<dbReference type="RefSeq" id="WP_126611243.1">
    <property type="nucleotide sequence ID" value="NZ_JBHUCY010000008.1"/>
</dbReference>
<dbReference type="PRINTS" id="PR00301">
    <property type="entry name" value="HEATSHOCK70"/>
</dbReference>
<evidence type="ECO:0000256" key="1">
    <source>
        <dbReference type="ARBA" id="ARBA00022741"/>
    </source>
</evidence>
<evidence type="ECO:0000256" key="2">
    <source>
        <dbReference type="ARBA" id="ARBA00022840"/>
    </source>
</evidence>
<dbReference type="Proteomes" id="UP000277007">
    <property type="component" value="Unassembled WGS sequence"/>
</dbReference>
<dbReference type="Gene3D" id="3.90.640.10">
    <property type="entry name" value="Actin, Chain A, domain 4"/>
    <property type="match status" value="1"/>
</dbReference>
<dbReference type="PANTHER" id="PTHR19375">
    <property type="entry name" value="HEAT SHOCK PROTEIN 70KDA"/>
    <property type="match status" value="1"/>
</dbReference>
<dbReference type="GO" id="GO:0005524">
    <property type="term" value="F:ATP binding"/>
    <property type="evidence" value="ECO:0007669"/>
    <property type="project" value="UniProtKB-KW"/>
</dbReference>
<evidence type="ECO:0000313" key="4">
    <source>
        <dbReference type="Proteomes" id="UP000277007"/>
    </source>
</evidence>
<dbReference type="AlphaFoldDB" id="A0A431VNP3"/>
<accession>A0A431VNP3</accession>